<reference evidence="1" key="2">
    <citation type="submission" date="2021-04" db="EMBL/GenBank/DDBJ databases">
        <authorList>
            <person name="Gilroy R."/>
        </authorList>
    </citation>
    <scope>NUCLEOTIDE SEQUENCE</scope>
    <source>
        <strain evidence="1">ChiGjej1B1-14440</strain>
    </source>
</reference>
<proteinExistence type="predicted"/>
<organism evidence="1 2">
    <name type="scientific">Candidatus Erysipelatoclostridium merdavium</name>
    <dbReference type="NCBI Taxonomy" id="2838566"/>
    <lineage>
        <taxon>Bacteria</taxon>
        <taxon>Bacillati</taxon>
        <taxon>Bacillota</taxon>
        <taxon>Erysipelotrichia</taxon>
        <taxon>Erysipelotrichales</taxon>
        <taxon>Erysipelotrichales incertae sedis</taxon>
    </lineage>
</organism>
<reference evidence="1" key="1">
    <citation type="journal article" date="2021" name="PeerJ">
        <title>Extensive microbial diversity within the chicken gut microbiome revealed by metagenomics and culture.</title>
        <authorList>
            <person name="Gilroy R."/>
            <person name="Ravi A."/>
            <person name="Getino M."/>
            <person name="Pursley I."/>
            <person name="Horton D.L."/>
            <person name="Alikhan N.F."/>
            <person name="Baker D."/>
            <person name="Gharbi K."/>
            <person name="Hall N."/>
            <person name="Watson M."/>
            <person name="Adriaenssens E.M."/>
            <person name="Foster-Nyarko E."/>
            <person name="Jarju S."/>
            <person name="Secka A."/>
            <person name="Antonio M."/>
            <person name="Oren A."/>
            <person name="Chaudhuri R.R."/>
            <person name="La Ragione R."/>
            <person name="Hildebrand F."/>
            <person name="Pallen M.J."/>
        </authorList>
    </citation>
    <scope>NUCLEOTIDE SEQUENCE</scope>
    <source>
        <strain evidence="1">ChiGjej1B1-14440</strain>
    </source>
</reference>
<evidence type="ECO:0000313" key="2">
    <source>
        <dbReference type="Proteomes" id="UP000886724"/>
    </source>
</evidence>
<protein>
    <submittedName>
        <fullName evidence="1">Uncharacterized protein</fullName>
    </submittedName>
</protein>
<dbReference type="EMBL" id="DXET01000273">
    <property type="protein sequence ID" value="HIX82708.1"/>
    <property type="molecule type" value="Genomic_DNA"/>
</dbReference>
<comment type="caution">
    <text evidence="1">The sequence shown here is derived from an EMBL/GenBank/DDBJ whole genome shotgun (WGS) entry which is preliminary data.</text>
</comment>
<dbReference type="AlphaFoldDB" id="A0A9D2BNP0"/>
<dbReference type="Proteomes" id="UP000886724">
    <property type="component" value="Unassembled WGS sequence"/>
</dbReference>
<gene>
    <name evidence="1" type="ORF">H9980_12180</name>
</gene>
<accession>A0A9D2BNP0</accession>
<name>A0A9D2BNP0_9FIRM</name>
<sequence length="85" mass="10038">MNEKTMLLLKDCTEKNMIYGTFVVDREIASKMQTIIDTSSNEYHELYGEDYYGGLVQYVVLKINESLGEKHHIEYYDNTNRYLTI</sequence>
<evidence type="ECO:0000313" key="1">
    <source>
        <dbReference type="EMBL" id="HIX82708.1"/>
    </source>
</evidence>